<evidence type="ECO:0000256" key="1">
    <source>
        <dbReference type="SAM" id="Phobius"/>
    </source>
</evidence>
<name>A0A0G0BFF8_9BACT</name>
<accession>A0A0G0BFF8</accession>
<keyword evidence="1" id="KW-1133">Transmembrane helix</keyword>
<dbReference type="EMBL" id="LBOK01000002">
    <property type="protein sequence ID" value="KKP37575.1"/>
    <property type="molecule type" value="Genomic_DNA"/>
</dbReference>
<organism evidence="2 3">
    <name type="scientific">Candidatus Roizmanbacteria bacterium GW2011_GWA2_32_13</name>
    <dbReference type="NCBI Taxonomy" id="1618475"/>
    <lineage>
        <taxon>Bacteria</taxon>
        <taxon>Candidatus Roizmaniibacteriota</taxon>
    </lineage>
</organism>
<gene>
    <name evidence="2" type="ORF">UR23_C0002G0005</name>
</gene>
<comment type="caution">
    <text evidence="2">The sequence shown here is derived from an EMBL/GenBank/DDBJ whole genome shotgun (WGS) entry which is preliminary data.</text>
</comment>
<dbReference type="Proteomes" id="UP000034349">
    <property type="component" value="Unassembled WGS sequence"/>
</dbReference>
<protein>
    <recommendedName>
        <fullName evidence="4">PsbP C-terminal domain-containing protein</fullName>
    </recommendedName>
</protein>
<proteinExistence type="predicted"/>
<evidence type="ECO:0000313" key="3">
    <source>
        <dbReference type="Proteomes" id="UP000034349"/>
    </source>
</evidence>
<dbReference type="AlphaFoldDB" id="A0A0G0BFF8"/>
<sequence length="227" mass="25544">MIDETDESLNKSSLVFGNFAVLVVFVLLVGGVYLWVSKKNKTGQQVFPAGVNYLSPKGDEAKKPVLLYDFAKLAESSDWVTYKGKIYPFSFQYPKVLTPLTFPNDRSDAVTFKVNELSPEQSLLFTVETISSRDKNLVGKPEEFAKNYWKFFSGLKALNKITKITNEKGMTGYQATYVVKGKNAITSDNYFFVVEGDDEILLHIGDIFPTEGKAVLNRLVNSLEYKK</sequence>
<feature type="transmembrane region" description="Helical" evidence="1">
    <location>
        <begin position="15"/>
        <end position="36"/>
    </location>
</feature>
<keyword evidence="1" id="KW-0812">Transmembrane</keyword>
<reference evidence="2 3" key="1">
    <citation type="journal article" date="2015" name="Nature">
        <title>rRNA introns, odd ribosomes, and small enigmatic genomes across a large radiation of phyla.</title>
        <authorList>
            <person name="Brown C.T."/>
            <person name="Hug L.A."/>
            <person name="Thomas B.C."/>
            <person name="Sharon I."/>
            <person name="Castelle C.J."/>
            <person name="Singh A."/>
            <person name="Wilkins M.J."/>
            <person name="Williams K.H."/>
            <person name="Banfield J.F."/>
        </authorList>
    </citation>
    <scope>NUCLEOTIDE SEQUENCE [LARGE SCALE GENOMIC DNA]</scope>
</reference>
<keyword evidence="1" id="KW-0472">Membrane</keyword>
<evidence type="ECO:0008006" key="4">
    <source>
        <dbReference type="Google" id="ProtNLM"/>
    </source>
</evidence>
<evidence type="ECO:0000313" key="2">
    <source>
        <dbReference type="EMBL" id="KKP37575.1"/>
    </source>
</evidence>